<dbReference type="PRINTS" id="PR00502">
    <property type="entry name" value="NUDIXFAMILY"/>
</dbReference>
<sequence>MLLSKLASSESTWTLPGGGIDHGEHPRLALQREIYEEAGLPYTAGPLIDISSRHFVGRAPHGRLEDFHALRLIYAGSVPVDQEPEVIEVDGSTDEVAWIPVADFDRVGAVPTAHEALAAWRAYRDDAESQAVGEN</sequence>
<dbReference type="InterPro" id="IPR000086">
    <property type="entry name" value="NUDIX_hydrolase_dom"/>
</dbReference>
<feature type="domain" description="Nudix hydrolase" evidence="4">
    <location>
        <begin position="1"/>
        <end position="123"/>
    </location>
</feature>
<evidence type="ECO:0000256" key="3">
    <source>
        <dbReference type="RuleBase" id="RU003476"/>
    </source>
</evidence>
<dbReference type="PANTHER" id="PTHR43736">
    <property type="entry name" value="ADP-RIBOSE PYROPHOSPHATASE"/>
    <property type="match status" value="1"/>
</dbReference>
<evidence type="ECO:0000256" key="2">
    <source>
        <dbReference type="ARBA" id="ARBA00022801"/>
    </source>
</evidence>
<dbReference type="EMBL" id="JAJOMB010000012">
    <property type="protein sequence ID" value="MCD5313518.1"/>
    <property type="molecule type" value="Genomic_DNA"/>
</dbReference>
<dbReference type="GO" id="GO:0016787">
    <property type="term" value="F:hydrolase activity"/>
    <property type="evidence" value="ECO:0007669"/>
    <property type="project" value="UniProtKB-KW"/>
</dbReference>
<dbReference type="PROSITE" id="PS51462">
    <property type="entry name" value="NUDIX"/>
    <property type="match status" value="1"/>
</dbReference>
<dbReference type="AlphaFoldDB" id="A0A9X1NI37"/>
<organism evidence="5 6">
    <name type="scientific">Kineosporia babensis</name>
    <dbReference type="NCBI Taxonomy" id="499548"/>
    <lineage>
        <taxon>Bacteria</taxon>
        <taxon>Bacillati</taxon>
        <taxon>Actinomycetota</taxon>
        <taxon>Actinomycetes</taxon>
        <taxon>Kineosporiales</taxon>
        <taxon>Kineosporiaceae</taxon>
        <taxon>Kineosporia</taxon>
    </lineage>
</organism>
<dbReference type="InterPro" id="IPR020476">
    <property type="entry name" value="Nudix_hydrolase"/>
</dbReference>
<dbReference type="SUPFAM" id="SSF55811">
    <property type="entry name" value="Nudix"/>
    <property type="match status" value="1"/>
</dbReference>
<proteinExistence type="inferred from homology"/>
<dbReference type="Gene3D" id="3.90.79.10">
    <property type="entry name" value="Nucleoside Triphosphate Pyrophosphohydrolase"/>
    <property type="match status" value="1"/>
</dbReference>
<evidence type="ECO:0000256" key="1">
    <source>
        <dbReference type="ARBA" id="ARBA00005582"/>
    </source>
</evidence>
<keyword evidence="6" id="KW-1185">Reference proteome</keyword>
<evidence type="ECO:0000313" key="6">
    <source>
        <dbReference type="Proteomes" id="UP001138997"/>
    </source>
</evidence>
<dbReference type="Pfam" id="PF00293">
    <property type="entry name" value="NUDIX"/>
    <property type="match status" value="1"/>
</dbReference>
<dbReference type="PROSITE" id="PS00893">
    <property type="entry name" value="NUDIX_BOX"/>
    <property type="match status" value="1"/>
</dbReference>
<name>A0A9X1NI37_9ACTN</name>
<dbReference type="InterPro" id="IPR015797">
    <property type="entry name" value="NUDIX_hydrolase-like_dom_sf"/>
</dbReference>
<reference evidence="5" key="1">
    <citation type="submission" date="2021-11" db="EMBL/GenBank/DDBJ databases">
        <title>Streptomyces corallinus and Kineosporia corallina sp. nov., two new coral-derived marine actinobacteria.</title>
        <authorList>
            <person name="Buangrab K."/>
            <person name="Sutthacheep M."/>
            <person name="Yeemin T."/>
            <person name="Harunari E."/>
            <person name="Igarashi Y."/>
            <person name="Sripreechasak P."/>
            <person name="Kanchanasin P."/>
            <person name="Tanasupawat S."/>
            <person name="Phongsopitanun W."/>
        </authorList>
    </citation>
    <scope>NUCLEOTIDE SEQUENCE</scope>
    <source>
        <strain evidence="5">JCM 31032</strain>
    </source>
</reference>
<comment type="caution">
    <text evidence="5">The sequence shown here is derived from an EMBL/GenBank/DDBJ whole genome shotgun (WGS) entry which is preliminary data.</text>
</comment>
<keyword evidence="2 3" id="KW-0378">Hydrolase</keyword>
<dbReference type="InterPro" id="IPR020084">
    <property type="entry name" value="NUDIX_hydrolase_CS"/>
</dbReference>
<dbReference type="PANTHER" id="PTHR43736:SF1">
    <property type="entry name" value="DIHYDRONEOPTERIN TRIPHOSPHATE DIPHOSPHATASE"/>
    <property type="match status" value="1"/>
</dbReference>
<gene>
    <name evidence="5" type="ORF">LR394_21655</name>
</gene>
<evidence type="ECO:0000313" key="5">
    <source>
        <dbReference type="EMBL" id="MCD5313518.1"/>
    </source>
</evidence>
<accession>A0A9X1NI37</accession>
<comment type="similarity">
    <text evidence="1 3">Belongs to the Nudix hydrolase family.</text>
</comment>
<dbReference type="Proteomes" id="UP001138997">
    <property type="component" value="Unassembled WGS sequence"/>
</dbReference>
<evidence type="ECO:0000259" key="4">
    <source>
        <dbReference type="PROSITE" id="PS51462"/>
    </source>
</evidence>
<protein>
    <submittedName>
        <fullName evidence="5">NUDIX domain-containing protein</fullName>
    </submittedName>
</protein>